<dbReference type="AlphaFoldDB" id="A0A8S1MDH8"/>
<proteinExistence type="predicted"/>
<sequence>MHKQKAQILFKCHHQHDKPEYEDSTFTITKIIETNKSTPIFELILDNCKFIMDNNFCLQISQLTSLIYLGLNNCNIVQLQHIPKIESLKRLTLDYNFIQNSELIHLKFYQDKLLSLSIMSNRLNFSDQTLLQEFYLFHKLIQLSIAGNQKDITEHESVMMRDEIFKNMKNLVFLDTIARGEYLSTCIENQFNDQKQEQDYLSRLDVLDWKTEQEYKDADQ</sequence>
<name>A0A8S1MDH8_9CILI</name>
<keyword evidence="2" id="KW-1185">Reference proteome</keyword>
<protein>
    <submittedName>
        <fullName evidence="1">Uncharacterized protein</fullName>
    </submittedName>
</protein>
<evidence type="ECO:0000313" key="1">
    <source>
        <dbReference type="EMBL" id="CAD8076732.1"/>
    </source>
</evidence>
<dbReference type="OrthoDB" id="298694at2759"/>
<evidence type="ECO:0000313" key="2">
    <source>
        <dbReference type="Proteomes" id="UP000692954"/>
    </source>
</evidence>
<organism evidence="1 2">
    <name type="scientific">Paramecium sonneborni</name>
    <dbReference type="NCBI Taxonomy" id="65129"/>
    <lineage>
        <taxon>Eukaryota</taxon>
        <taxon>Sar</taxon>
        <taxon>Alveolata</taxon>
        <taxon>Ciliophora</taxon>
        <taxon>Intramacronucleata</taxon>
        <taxon>Oligohymenophorea</taxon>
        <taxon>Peniculida</taxon>
        <taxon>Parameciidae</taxon>
        <taxon>Paramecium</taxon>
    </lineage>
</organism>
<reference evidence="1" key="1">
    <citation type="submission" date="2021-01" db="EMBL/GenBank/DDBJ databases">
        <authorList>
            <consortium name="Genoscope - CEA"/>
            <person name="William W."/>
        </authorList>
    </citation>
    <scope>NUCLEOTIDE SEQUENCE</scope>
</reference>
<comment type="caution">
    <text evidence="1">The sequence shown here is derived from an EMBL/GenBank/DDBJ whole genome shotgun (WGS) entry which is preliminary data.</text>
</comment>
<dbReference type="EMBL" id="CAJJDN010000035">
    <property type="protein sequence ID" value="CAD8076732.1"/>
    <property type="molecule type" value="Genomic_DNA"/>
</dbReference>
<accession>A0A8S1MDH8</accession>
<gene>
    <name evidence="1" type="ORF">PSON_ATCC_30995.1.T0350141</name>
</gene>
<dbReference type="Proteomes" id="UP000692954">
    <property type="component" value="Unassembled WGS sequence"/>
</dbReference>